<organism evidence="2 3">
    <name type="scientific">Actomonas aquatica</name>
    <dbReference type="NCBI Taxonomy" id="2866162"/>
    <lineage>
        <taxon>Bacteria</taxon>
        <taxon>Pseudomonadati</taxon>
        <taxon>Verrucomicrobiota</taxon>
        <taxon>Opitutia</taxon>
        <taxon>Opitutales</taxon>
        <taxon>Opitutaceae</taxon>
        <taxon>Actomonas</taxon>
    </lineage>
</organism>
<dbReference type="EMBL" id="CP139781">
    <property type="protein sequence ID" value="WRQ85949.1"/>
    <property type="molecule type" value="Genomic_DNA"/>
</dbReference>
<dbReference type="Pfam" id="PF05368">
    <property type="entry name" value="NmrA"/>
    <property type="match status" value="1"/>
</dbReference>
<feature type="domain" description="NmrA-like" evidence="1">
    <location>
        <begin position="2"/>
        <end position="246"/>
    </location>
</feature>
<dbReference type="GO" id="GO:0003955">
    <property type="term" value="F:NAD(P)H dehydrogenase (quinone) activity"/>
    <property type="evidence" value="ECO:0007669"/>
    <property type="project" value="UniProtKB-EC"/>
</dbReference>
<protein>
    <submittedName>
        <fullName evidence="2">SDR family oxidoreductase</fullName>
        <ecNumber evidence="2">1.6.5.2</ecNumber>
    </submittedName>
</protein>
<dbReference type="SUPFAM" id="SSF51735">
    <property type="entry name" value="NAD(P)-binding Rossmann-fold domains"/>
    <property type="match status" value="1"/>
</dbReference>
<dbReference type="InterPro" id="IPR052718">
    <property type="entry name" value="NmrA-type_oxidoreductase"/>
</dbReference>
<dbReference type="CDD" id="cd05269">
    <property type="entry name" value="TMR_SDR_a"/>
    <property type="match status" value="1"/>
</dbReference>
<accession>A0ABZ1C2M9</accession>
<dbReference type="EC" id="1.6.5.2" evidence="2"/>
<dbReference type="Gene3D" id="3.90.25.10">
    <property type="entry name" value="UDP-galactose 4-epimerase, domain 1"/>
    <property type="match status" value="1"/>
</dbReference>
<dbReference type="PANTHER" id="PTHR47129:SF1">
    <property type="entry name" value="NMRA-LIKE DOMAIN-CONTAINING PROTEIN"/>
    <property type="match status" value="1"/>
</dbReference>
<sequence>MIALTGATGQLGRLVLAELLKQVPASSIVALVRDEAKAADLAACGVVVRVAPYEDAAALQAGLAGVEKLLLISASEVGKRIPQHRNVINAAKAAGVKLLVYTSLLRADTSQLSLAEEHIATEALIRESGLPFVLLRNGWYAENYAGSIPSALEHGAFVGSVGDAKLNLAARADYAAAAAVALTGDIEVGRTYELSGDEAITLADFAAELSRQTGREIPYADLPEAKYAAVLTQAGLPEGLAAAIAGWDAAAGQGALADDGTDLSTLIGRPTTPISVVISAALARN</sequence>
<dbReference type="PANTHER" id="PTHR47129">
    <property type="entry name" value="QUINONE OXIDOREDUCTASE 2"/>
    <property type="match status" value="1"/>
</dbReference>
<keyword evidence="2" id="KW-0560">Oxidoreductase</keyword>
<dbReference type="InterPro" id="IPR008030">
    <property type="entry name" value="NmrA-like"/>
</dbReference>
<name>A0ABZ1C2M9_9BACT</name>
<dbReference type="RefSeq" id="WP_221031462.1">
    <property type="nucleotide sequence ID" value="NZ_CP139781.1"/>
</dbReference>
<proteinExistence type="predicted"/>
<evidence type="ECO:0000259" key="1">
    <source>
        <dbReference type="Pfam" id="PF05368"/>
    </source>
</evidence>
<dbReference type="Proteomes" id="UP000738431">
    <property type="component" value="Chromosome"/>
</dbReference>
<keyword evidence="3" id="KW-1185">Reference proteome</keyword>
<evidence type="ECO:0000313" key="2">
    <source>
        <dbReference type="EMBL" id="WRQ85949.1"/>
    </source>
</evidence>
<gene>
    <name evidence="2" type="ORF">K1X11_014140</name>
</gene>
<dbReference type="Gene3D" id="3.40.50.720">
    <property type="entry name" value="NAD(P)-binding Rossmann-like Domain"/>
    <property type="match status" value="1"/>
</dbReference>
<reference evidence="2 3" key="1">
    <citation type="submission" date="2023-12" db="EMBL/GenBank/DDBJ databases">
        <title>Description of an unclassified Opitutus bacterium of Verrucomicrobiota.</title>
        <authorList>
            <person name="Zhang D.-F."/>
        </authorList>
    </citation>
    <scope>NUCLEOTIDE SEQUENCE [LARGE SCALE GENOMIC DNA]</scope>
    <source>
        <strain evidence="2 3">WL0086</strain>
    </source>
</reference>
<evidence type="ECO:0000313" key="3">
    <source>
        <dbReference type="Proteomes" id="UP000738431"/>
    </source>
</evidence>
<dbReference type="InterPro" id="IPR036291">
    <property type="entry name" value="NAD(P)-bd_dom_sf"/>
</dbReference>